<dbReference type="PANTHER" id="PTHR46797:SF11">
    <property type="entry name" value="HTH-TYPE TRANSCRIPTIONAL REGULATOR PUUR"/>
    <property type="match status" value="1"/>
</dbReference>
<name>A0A975W7T5_9RHOB</name>
<dbReference type="Gene3D" id="2.60.120.10">
    <property type="entry name" value="Jelly Rolls"/>
    <property type="match status" value="1"/>
</dbReference>
<dbReference type="SUPFAM" id="SSF51182">
    <property type="entry name" value="RmlC-like cupins"/>
    <property type="match status" value="1"/>
</dbReference>
<evidence type="ECO:0000256" key="1">
    <source>
        <dbReference type="ARBA" id="ARBA00023125"/>
    </source>
</evidence>
<reference evidence="3 4" key="1">
    <citation type="submission" date="2016-10" db="EMBL/GenBank/DDBJ databases">
        <authorList>
            <person name="Varghese N."/>
            <person name="Submissions S."/>
        </authorList>
    </citation>
    <scope>NUCLEOTIDE SEQUENCE [LARGE SCALE GENOMIC DNA]</scope>
    <source>
        <strain evidence="3 4">FF3</strain>
    </source>
</reference>
<dbReference type="Proteomes" id="UP000182932">
    <property type="component" value="Unassembled WGS sequence"/>
</dbReference>
<sequence>MSQRELAARAGMTNGAVSMIEQNKTSPSVSSLKSLLDAVQTPLSEFFSEVEDAGTPKYFYTADEFIELSPQDMGLGKGASRVSLRQLGNASSHSLQVLHETYPPGADTGEKMLSHQAEEAGVVIAGIIEITVGDQVRVLNRGDGYLFDSRLPHKFRNIGDQDCVIISACTPPTF</sequence>
<dbReference type="InterPro" id="IPR013096">
    <property type="entry name" value="Cupin_2"/>
</dbReference>
<organism evidence="3 4">
    <name type="scientific">Marinovum algicola</name>
    <dbReference type="NCBI Taxonomy" id="42444"/>
    <lineage>
        <taxon>Bacteria</taxon>
        <taxon>Pseudomonadati</taxon>
        <taxon>Pseudomonadota</taxon>
        <taxon>Alphaproteobacteria</taxon>
        <taxon>Rhodobacterales</taxon>
        <taxon>Roseobacteraceae</taxon>
        <taxon>Marinovum</taxon>
    </lineage>
</organism>
<comment type="caution">
    <text evidence="3">The sequence shown here is derived from an EMBL/GenBank/DDBJ whole genome shotgun (WGS) entry which is preliminary data.</text>
</comment>
<feature type="domain" description="HTH cro/C1-type" evidence="2">
    <location>
        <begin position="1"/>
        <end position="46"/>
    </location>
</feature>
<evidence type="ECO:0000313" key="4">
    <source>
        <dbReference type="Proteomes" id="UP000182932"/>
    </source>
</evidence>
<dbReference type="InterPro" id="IPR001387">
    <property type="entry name" value="Cro/C1-type_HTH"/>
</dbReference>
<dbReference type="Pfam" id="PF07883">
    <property type="entry name" value="Cupin_2"/>
    <property type="match status" value="1"/>
</dbReference>
<evidence type="ECO:0000259" key="2">
    <source>
        <dbReference type="PROSITE" id="PS50943"/>
    </source>
</evidence>
<dbReference type="PROSITE" id="PS50943">
    <property type="entry name" value="HTH_CROC1"/>
    <property type="match status" value="1"/>
</dbReference>
<dbReference type="InterPro" id="IPR014710">
    <property type="entry name" value="RmlC-like_jellyroll"/>
</dbReference>
<protein>
    <submittedName>
        <fullName evidence="3">Transcriptional regulator, XRE family with cupin sensor</fullName>
    </submittedName>
</protein>
<dbReference type="CDD" id="cd00093">
    <property type="entry name" value="HTH_XRE"/>
    <property type="match status" value="1"/>
</dbReference>
<dbReference type="EMBL" id="FNYY01000002">
    <property type="protein sequence ID" value="SEI91221.1"/>
    <property type="molecule type" value="Genomic_DNA"/>
</dbReference>
<dbReference type="Gene3D" id="1.10.260.40">
    <property type="entry name" value="lambda repressor-like DNA-binding domains"/>
    <property type="match status" value="1"/>
</dbReference>
<dbReference type="InterPro" id="IPR050807">
    <property type="entry name" value="TransReg_Diox_bact_type"/>
</dbReference>
<dbReference type="Pfam" id="PF01381">
    <property type="entry name" value="HTH_3"/>
    <property type="match status" value="1"/>
</dbReference>
<dbReference type="InterPro" id="IPR010982">
    <property type="entry name" value="Lambda_DNA-bd_dom_sf"/>
</dbReference>
<keyword evidence="1" id="KW-0238">DNA-binding</keyword>
<dbReference type="GO" id="GO:0003700">
    <property type="term" value="F:DNA-binding transcription factor activity"/>
    <property type="evidence" value="ECO:0007669"/>
    <property type="project" value="TreeGrafter"/>
</dbReference>
<keyword evidence="4" id="KW-1185">Reference proteome</keyword>
<dbReference type="PANTHER" id="PTHR46797">
    <property type="entry name" value="HTH-TYPE TRANSCRIPTIONAL REGULATOR"/>
    <property type="match status" value="1"/>
</dbReference>
<dbReference type="GO" id="GO:0005829">
    <property type="term" value="C:cytosol"/>
    <property type="evidence" value="ECO:0007669"/>
    <property type="project" value="TreeGrafter"/>
</dbReference>
<dbReference type="CDD" id="cd02209">
    <property type="entry name" value="cupin_XRE_C"/>
    <property type="match status" value="1"/>
</dbReference>
<dbReference type="InterPro" id="IPR011051">
    <property type="entry name" value="RmlC_Cupin_sf"/>
</dbReference>
<dbReference type="AlphaFoldDB" id="A0A975W7T5"/>
<proteinExistence type="predicted"/>
<dbReference type="GO" id="GO:0003677">
    <property type="term" value="F:DNA binding"/>
    <property type="evidence" value="ECO:0007669"/>
    <property type="project" value="UniProtKB-KW"/>
</dbReference>
<accession>A0A975W7T5</accession>
<gene>
    <name evidence="3" type="ORF">SAMN04487940_102354</name>
</gene>
<evidence type="ECO:0000313" key="3">
    <source>
        <dbReference type="EMBL" id="SEI91221.1"/>
    </source>
</evidence>
<dbReference type="RefSeq" id="WP_244526427.1">
    <property type="nucleotide sequence ID" value="NZ_CP167091.1"/>
</dbReference>